<reference evidence="10" key="2">
    <citation type="journal article" date="2021" name="PeerJ">
        <title>Extensive microbial diversity within the chicken gut microbiome revealed by metagenomics and culture.</title>
        <authorList>
            <person name="Gilroy R."/>
            <person name="Ravi A."/>
            <person name="Getino M."/>
            <person name="Pursley I."/>
            <person name="Horton D.L."/>
            <person name="Alikhan N.F."/>
            <person name="Baker D."/>
            <person name="Gharbi K."/>
            <person name="Hall N."/>
            <person name="Watson M."/>
            <person name="Adriaenssens E.M."/>
            <person name="Foster-Nyarko E."/>
            <person name="Jarju S."/>
            <person name="Secka A."/>
            <person name="Antonio M."/>
            <person name="Oren A."/>
            <person name="Chaudhuri R.R."/>
            <person name="La Ragione R."/>
            <person name="Hildebrand F."/>
            <person name="Pallen M.J."/>
        </authorList>
    </citation>
    <scope>NUCLEOTIDE SEQUENCE</scope>
    <source>
        <strain evidence="10">35461</strain>
    </source>
</reference>
<dbReference type="GO" id="GO:0015288">
    <property type="term" value="F:porin activity"/>
    <property type="evidence" value="ECO:0007669"/>
    <property type="project" value="TreeGrafter"/>
</dbReference>
<name>A0A9D1NMX5_9BACT</name>
<keyword evidence="6" id="KW-0472">Membrane</keyword>
<dbReference type="AlphaFoldDB" id="A0A9D1NMX5"/>
<sequence>MRGIVAAGAAALLLGLTACAPGLEERLEAARAYQAGKAEETAAFFKDRTAPLTLPECRAWAHERTLKLTQARLDASLARIQSTAAFSAFLPQVEWTYQRSGTDKTLRTNVPSLGLAVQMQDKWMTQTALTVSQPVFAPNAWLLWLAARRGADLQELTTARNEEMLDVQVATLFYQAAVAARTIEAYDAQADASAELVRQIEALEAEGLALRGEAARARAFHENDLYNAQVARDNAFAAKANLLDLLALHPLSDAAPPVDGASLLAVRALPWGTMDAEGKWAPRGRDAALALPLEEWLWTALVARKELWAGDLSITLRKVEALAALAHFLPTLSVTGGRAYAGSDFITPHSYLTGGIGGVMSVFDGLQSIADYQAARAREEAAYALREDAAATLMVSVWQAWTNWRQARDLKAVAAVALQAAEVDYAETKARYEDDQETLSEVLDKFSALEQARIDAVSSEYADALAEYVFRDTVGLGWGDGAASRPGEQKTENSEQSAPDGATDKTPDGKSESQEPLLKKIGGAA</sequence>
<evidence type="ECO:0000313" key="10">
    <source>
        <dbReference type="EMBL" id="HIV09600.1"/>
    </source>
</evidence>
<gene>
    <name evidence="10" type="ORF">IAC79_05770</name>
</gene>
<dbReference type="InterPro" id="IPR003423">
    <property type="entry name" value="OMP_efflux"/>
</dbReference>
<evidence type="ECO:0000313" key="11">
    <source>
        <dbReference type="Proteomes" id="UP000886845"/>
    </source>
</evidence>
<evidence type="ECO:0000256" key="9">
    <source>
        <dbReference type="SAM" id="SignalP"/>
    </source>
</evidence>
<dbReference type="SUPFAM" id="SSF56954">
    <property type="entry name" value="Outer membrane efflux proteins (OEP)"/>
    <property type="match status" value="1"/>
</dbReference>
<comment type="subcellular location">
    <subcellularLocation>
        <location evidence="1">Cell outer membrane</location>
    </subcellularLocation>
</comment>
<evidence type="ECO:0000256" key="8">
    <source>
        <dbReference type="SAM" id="MobiDB-lite"/>
    </source>
</evidence>
<evidence type="ECO:0000256" key="4">
    <source>
        <dbReference type="ARBA" id="ARBA00022452"/>
    </source>
</evidence>
<dbReference type="Gene3D" id="1.20.1600.10">
    <property type="entry name" value="Outer membrane efflux proteins (OEP)"/>
    <property type="match status" value="1"/>
</dbReference>
<dbReference type="InterPro" id="IPR051906">
    <property type="entry name" value="TolC-like"/>
</dbReference>
<organism evidence="10 11">
    <name type="scientific">Candidatus Spyradenecus faecavium</name>
    <dbReference type="NCBI Taxonomy" id="2840947"/>
    <lineage>
        <taxon>Bacteria</taxon>
        <taxon>Pseudomonadati</taxon>
        <taxon>Lentisphaerota</taxon>
        <taxon>Lentisphaeria</taxon>
        <taxon>Lentisphaerales</taxon>
        <taxon>Lentisphaeraceae</taxon>
        <taxon>Lentisphaeraceae incertae sedis</taxon>
        <taxon>Candidatus Spyradenecus</taxon>
    </lineage>
</organism>
<reference evidence="10" key="1">
    <citation type="submission" date="2020-10" db="EMBL/GenBank/DDBJ databases">
        <authorList>
            <person name="Gilroy R."/>
        </authorList>
    </citation>
    <scope>NUCLEOTIDE SEQUENCE</scope>
    <source>
        <strain evidence="10">35461</strain>
    </source>
</reference>
<keyword evidence="9" id="KW-0732">Signal</keyword>
<comment type="similarity">
    <text evidence="2">Belongs to the outer membrane factor (OMF) (TC 1.B.17) family.</text>
</comment>
<dbReference type="PROSITE" id="PS51257">
    <property type="entry name" value="PROKAR_LIPOPROTEIN"/>
    <property type="match status" value="1"/>
</dbReference>
<feature type="signal peptide" evidence="9">
    <location>
        <begin position="1"/>
        <end position="20"/>
    </location>
</feature>
<dbReference type="GO" id="GO:1990281">
    <property type="term" value="C:efflux pump complex"/>
    <property type="evidence" value="ECO:0007669"/>
    <property type="project" value="TreeGrafter"/>
</dbReference>
<dbReference type="PANTHER" id="PTHR30026">
    <property type="entry name" value="OUTER MEMBRANE PROTEIN TOLC"/>
    <property type="match status" value="1"/>
</dbReference>
<evidence type="ECO:0000256" key="1">
    <source>
        <dbReference type="ARBA" id="ARBA00004442"/>
    </source>
</evidence>
<accession>A0A9D1NMX5</accession>
<evidence type="ECO:0000256" key="2">
    <source>
        <dbReference type="ARBA" id="ARBA00007613"/>
    </source>
</evidence>
<dbReference type="GO" id="GO:0009279">
    <property type="term" value="C:cell outer membrane"/>
    <property type="evidence" value="ECO:0007669"/>
    <property type="project" value="UniProtKB-SubCell"/>
</dbReference>
<feature type="chain" id="PRO_5039600056" evidence="9">
    <location>
        <begin position="21"/>
        <end position="525"/>
    </location>
</feature>
<keyword evidence="5" id="KW-0812">Transmembrane</keyword>
<feature type="compositionally biased region" description="Basic and acidic residues" evidence="8">
    <location>
        <begin position="502"/>
        <end position="513"/>
    </location>
</feature>
<comment type="caution">
    <text evidence="10">The sequence shown here is derived from an EMBL/GenBank/DDBJ whole genome shotgun (WGS) entry which is preliminary data.</text>
</comment>
<evidence type="ECO:0000256" key="5">
    <source>
        <dbReference type="ARBA" id="ARBA00022692"/>
    </source>
</evidence>
<evidence type="ECO:0000256" key="6">
    <source>
        <dbReference type="ARBA" id="ARBA00023136"/>
    </source>
</evidence>
<evidence type="ECO:0000256" key="3">
    <source>
        <dbReference type="ARBA" id="ARBA00022448"/>
    </source>
</evidence>
<proteinExistence type="inferred from homology"/>
<keyword evidence="4" id="KW-1134">Transmembrane beta strand</keyword>
<feature type="region of interest" description="Disordered" evidence="8">
    <location>
        <begin position="480"/>
        <end position="525"/>
    </location>
</feature>
<dbReference type="Proteomes" id="UP000886845">
    <property type="component" value="Unassembled WGS sequence"/>
</dbReference>
<evidence type="ECO:0000256" key="7">
    <source>
        <dbReference type="ARBA" id="ARBA00023237"/>
    </source>
</evidence>
<dbReference type="GO" id="GO:0015562">
    <property type="term" value="F:efflux transmembrane transporter activity"/>
    <property type="evidence" value="ECO:0007669"/>
    <property type="project" value="InterPro"/>
</dbReference>
<dbReference type="Pfam" id="PF02321">
    <property type="entry name" value="OEP"/>
    <property type="match status" value="1"/>
</dbReference>
<keyword evidence="7" id="KW-0998">Cell outer membrane</keyword>
<dbReference type="EMBL" id="DVOR01000185">
    <property type="protein sequence ID" value="HIV09600.1"/>
    <property type="molecule type" value="Genomic_DNA"/>
</dbReference>
<dbReference type="PANTHER" id="PTHR30026:SF20">
    <property type="entry name" value="OUTER MEMBRANE PROTEIN TOLC"/>
    <property type="match status" value="1"/>
</dbReference>
<protein>
    <submittedName>
        <fullName evidence="10">TolC family protein</fullName>
    </submittedName>
</protein>
<keyword evidence="3" id="KW-0813">Transport</keyword>